<evidence type="ECO:0000256" key="5">
    <source>
        <dbReference type="ARBA" id="ARBA00022679"/>
    </source>
</evidence>
<keyword evidence="11" id="KW-0511">Multifunctional enzyme</keyword>
<name>A0A8I0AIY8_9FIRM</name>
<dbReference type="InterPro" id="IPR015865">
    <property type="entry name" value="Riboflavin_kinase_bac/euk"/>
</dbReference>
<protein>
    <recommendedName>
        <fullName evidence="14">Riboflavin biosynthesis protein</fullName>
    </recommendedName>
    <domain>
        <recommendedName>
            <fullName evidence="14">Riboflavin kinase</fullName>
            <ecNumber evidence="14">2.7.1.26</ecNumber>
        </recommendedName>
        <alternativeName>
            <fullName evidence="14">Flavokinase</fullName>
        </alternativeName>
    </domain>
    <domain>
        <recommendedName>
            <fullName evidence="14">FMN adenylyltransferase</fullName>
            <ecNumber evidence="14">2.7.7.2</ecNumber>
        </recommendedName>
        <alternativeName>
            <fullName evidence="14">FAD pyrophosphorylase</fullName>
        </alternativeName>
        <alternativeName>
            <fullName evidence="14">FAD synthase</fullName>
        </alternativeName>
    </domain>
</protein>
<dbReference type="InterPro" id="IPR023468">
    <property type="entry name" value="Riboflavin_kinase"/>
</dbReference>
<keyword evidence="7 14" id="KW-0547">Nucleotide-binding</keyword>
<dbReference type="CDD" id="cd02064">
    <property type="entry name" value="FAD_synthetase_N"/>
    <property type="match status" value="1"/>
</dbReference>
<dbReference type="PIRSF" id="PIRSF004491">
    <property type="entry name" value="FAD_Synth"/>
    <property type="match status" value="1"/>
</dbReference>
<evidence type="ECO:0000256" key="9">
    <source>
        <dbReference type="ARBA" id="ARBA00022827"/>
    </source>
</evidence>
<evidence type="ECO:0000256" key="3">
    <source>
        <dbReference type="ARBA" id="ARBA00022630"/>
    </source>
</evidence>
<comment type="caution">
    <text evidence="16">The sequence shown here is derived from an EMBL/GenBank/DDBJ whole genome shotgun (WGS) entry which is preliminary data.</text>
</comment>
<comment type="pathway">
    <text evidence="2 14">Cofactor biosynthesis; FMN biosynthesis; FMN from riboflavin (ATP route): step 1/1.</text>
</comment>
<dbReference type="GO" id="GO:0005524">
    <property type="term" value="F:ATP binding"/>
    <property type="evidence" value="ECO:0007669"/>
    <property type="project" value="UniProtKB-UniRule"/>
</dbReference>
<evidence type="ECO:0000259" key="15">
    <source>
        <dbReference type="SMART" id="SM00904"/>
    </source>
</evidence>
<comment type="catalytic activity">
    <reaction evidence="13 14">
        <text>FMN + ATP + H(+) = FAD + diphosphate</text>
        <dbReference type="Rhea" id="RHEA:17237"/>
        <dbReference type="ChEBI" id="CHEBI:15378"/>
        <dbReference type="ChEBI" id="CHEBI:30616"/>
        <dbReference type="ChEBI" id="CHEBI:33019"/>
        <dbReference type="ChEBI" id="CHEBI:57692"/>
        <dbReference type="ChEBI" id="CHEBI:58210"/>
        <dbReference type="EC" id="2.7.7.2"/>
    </reaction>
</comment>
<keyword evidence="4 14" id="KW-0288">FMN</keyword>
<keyword evidence="10 14" id="KW-0067">ATP-binding</keyword>
<sequence length="309" mass="35082">MQHYFNQKDIQINTEKGSVVALGKFDGFHQGHKLLLDEVLRLQKDGYTGVVFTFDIRKNSIFDVDKLQSIITSEEKCMLAEQMGIDVLVEYPFDDAFASMEPEAFVTDILVKRLHAGYVVVGTDYGFGKKKRGNVELLRKMAGEYGYQVIVIEKKKIHDVIVSSTYIRMLISEGKMEEAETFLGRPYFLSGHVVHGRELGRTIQVPTANLLPKHGKIYPVTGVYASRIHLEDGRVCYGITNIGDNPTVNTDRRVTIETHIFDFDEDIYEQKLVVELLSFIRGEQKFSGVSELKAQMLADMEVAKQRIFG</sequence>
<keyword evidence="9 14" id="KW-0274">FAD</keyword>
<evidence type="ECO:0000313" key="17">
    <source>
        <dbReference type="Proteomes" id="UP000615234"/>
    </source>
</evidence>
<evidence type="ECO:0000313" key="16">
    <source>
        <dbReference type="EMBL" id="MBC5662327.1"/>
    </source>
</evidence>
<dbReference type="Gene3D" id="2.40.30.30">
    <property type="entry name" value="Riboflavin kinase-like"/>
    <property type="match status" value="1"/>
</dbReference>
<keyword evidence="6 14" id="KW-0548">Nucleotidyltransferase</keyword>
<dbReference type="NCBIfam" id="TIGR00083">
    <property type="entry name" value="ribF"/>
    <property type="match status" value="1"/>
</dbReference>
<reference evidence="16 17" key="1">
    <citation type="submission" date="2020-08" db="EMBL/GenBank/DDBJ databases">
        <title>Genome public.</title>
        <authorList>
            <person name="Liu C."/>
            <person name="Sun Q."/>
        </authorList>
    </citation>
    <scope>NUCLEOTIDE SEQUENCE [LARGE SCALE GENOMIC DNA]</scope>
    <source>
        <strain evidence="16 17">NSJ-10</strain>
    </source>
</reference>
<evidence type="ECO:0000256" key="12">
    <source>
        <dbReference type="ARBA" id="ARBA00047880"/>
    </source>
</evidence>
<dbReference type="Gene3D" id="3.40.50.620">
    <property type="entry name" value="HUPs"/>
    <property type="match status" value="1"/>
</dbReference>
<dbReference type="NCBIfam" id="NF004160">
    <property type="entry name" value="PRK05627.1-3"/>
    <property type="match status" value="1"/>
</dbReference>
<proteinExistence type="inferred from homology"/>
<dbReference type="SUPFAM" id="SSF52374">
    <property type="entry name" value="Nucleotidylyl transferase"/>
    <property type="match status" value="1"/>
</dbReference>
<dbReference type="RefSeq" id="WP_021943975.1">
    <property type="nucleotide sequence ID" value="NZ_JACOOX010000003.1"/>
</dbReference>
<evidence type="ECO:0000256" key="4">
    <source>
        <dbReference type="ARBA" id="ARBA00022643"/>
    </source>
</evidence>
<evidence type="ECO:0000256" key="7">
    <source>
        <dbReference type="ARBA" id="ARBA00022741"/>
    </source>
</evidence>
<dbReference type="SMART" id="SM00904">
    <property type="entry name" value="Flavokinase"/>
    <property type="match status" value="1"/>
</dbReference>
<keyword evidence="3 14" id="KW-0285">Flavoprotein</keyword>
<evidence type="ECO:0000256" key="11">
    <source>
        <dbReference type="ARBA" id="ARBA00023268"/>
    </source>
</evidence>
<keyword evidence="5 14" id="KW-0808">Transferase</keyword>
<dbReference type="InterPro" id="IPR014729">
    <property type="entry name" value="Rossmann-like_a/b/a_fold"/>
</dbReference>
<gene>
    <name evidence="16" type="ORF">H8S09_05375</name>
</gene>
<feature type="domain" description="Riboflavin kinase" evidence="15">
    <location>
        <begin position="182"/>
        <end position="308"/>
    </location>
</feature>
<dbReference type="AlphaFoldDB" id="A0A8I0AIY8"/>
<dbReference type="GO" id="GO:0008531">
    <property type="term" value="F:riboflavin kinase activity"/>
    <property type="evidence" value="ECO:0007669"/>
    <property type="project" value="UniProtKB-UniRule"/>
</dbReference>
<dbReference type="EC" id="2.7.7.2" evidence="14"/>
<keyword evidence="17" id="KW-1185">Reference proteome</keyword>
<dbReference type="UniPathway" id="UPA00276">
    <property type="reaction ID" value="UER00406"/>
</dbReference>
<organism evidence="16 17">
    <name type="scientific">Coprococcus hominis</name>
    <name type="common">ex Liu et al. 2022</name>
    <dbReference type="NCBI Taxonomy" id="2763039"/>
    <lineage>
        <taxon>Bacteria</taxon>
        <taxon>Bacillati</taxon>
        <taxon>Bacillota</taxon>
        <taxon>Clostridia</taxon>
        <taxon>Lachnospirales</taxon>
        <taxon>Lachnospiraceae</taxon>
        <taxon>Coprococcus</taxon>
    </lineage>
</organism>
<evidence type="ECO:0000256" key="1">
    <source>
        <dbReference type="ARBA" id="ARBA00004726"/>
    </source>
</evidence>
<dbReference type="GO" id="GO:0009231">
    <property type="term" value="P:riboflavin biosynthetic process"/>
    <property type="evidence" value="ECO:0007669"/>
    <property type="project" value="InterPro"/>
</dbReference>
<dbReference type="NCBIfam" id="NF004162">
    <property type="entry name" value="PRK05627.1-5"/>
    <property type="match status" value="1"/>
</dbReference>
<evidence type="ECO:0000256" key="13">
    <source>
        <dbReference type="ARBA" id="ARBA00049494"/>
    </source>
</evidence>
<dbReference type="InterPro" id="IPR015864">
    <property type="entry name" value="FAD_synthase"/>
</dbReference>
<evidence type="ECO:0000256" key="8">
    <source>
        <dbReference type="ARBA" id="ARBA00022777"/>
    </source>
</evidence>
<dbReference type="FunFam" id="3.40.50.620:FF:000021">
    <property type="entry name" value="Riboflavin biosynthesis protein"/>
    <property type="match status" value="1"/>
</dbReference>
<dbReference type="GO" id="GO:0006747">
    <property type="term" value="P:FAD biosynthetic process"/>
    <property type="evidence" value="ECO:0007669"/>
    <property type="project" value="UniProtKB-UniRule"/>
</dbReference>
<dbReference type="Pfam" id="PF06574">
    <property type="entry name" value="FAD_syn"/>
    <property type="match status" value="1"/>
</dbReference>
<dbReference type="SUPFAM" id="SSF82114">
    <property type="entry name" value="Riboflavin kinase-like"/>
    <property type="match status" value="1"/>
</dbReference>
<dbReference type="InterPro" id="IPR023465">
    <property type="entry name" value="Riboflavin_kinase_dom_sf"/>
</dbReference>
<evidence type="ECO:0000256" key="2">
    <source>
        <dbReference type="ARBA" id="ARBA00005201"/>
    </source>
</evidence>
<dbReference type="EC" id="2.7.1.26" evidence="14"/>
<dbReference type="EMBL" id="JACOOX010000003">
    <property type="protein sequence ID" value="MBC5662327.1"/>
    <property type="molecule type" value="Genomic_DNA"/>
</dbReference>
<keyword evidence="8 14" id="KW-0418">Kinase</keyword>
<dbReference type="GO" id="GO:0003919">
    <property type="term" value="F:FMN adenylyltransferase activity"/>
    <property type="evidence" value="ECO:0007669"/>
    <property type="project" value="UniProtKB-UniRule"/>
</dbReference>
<dbReference type="Proteomes" id="UP000615234">
    <property type="component" value="Unassembled WGS sequence"/>
</dbReference>
<evidence type="ECO:0000256" key="14">
    <source>
        <dbReference type="PIRNR" id="PIRNR004491"/>
    </source>
</evidence>
<dbReference type="PANTHER" id="PTHR22749:SF6">
    <property type="entry name" value="RIBOFLAVIN KINASE"/>
    <property type="match status" value="1"/>
</dbReference>
<evidence type="ECO:0000256" key="6">
    <source>
        <dbReference type="ARBA" id="ARBA00022695"/>
    </source>
</evidence>
<dbReference type="Pfam" id="PF01687">
    <property type="entry name" value="Flavokinase"/>
    <property type="match status" value="1"/>
</dbReference>
<accession>A0A8I0AIY8</accession>
<dbReference type="GO" id="GO:0009398">
    <property type="term" value="P:FMN biosynthetic process"/>
    <property type="evidence" value="ECO:0007669"/>
    <property type="project" value="UniProtKB-UniRule"/>
</dbReference>
<comment type="pathway">
    <text evidence="1 14">Cofactor biosynthesis; FAD biosynthesis; FAD from FMN: step 1/1.</text>
</comment>
<comment type="catalytic activity">
    <reaction evidence="12 14">
        <text>riboflavin + ATP = FMN + ADP + H(+)</text>
        <dbReference type="Rhea" id="RHEA:14357"/>
        <dbReference type="ChEBI" id="CHEBI:15378"/>
        <dbReference type="ChEBI" id="CHEBI:30616"/>
        <dbReference type="ChEBI" id="CHEBI:57986"/>
        <dbReference type="ChEBI" id="CHEBI:58210"/>
        <dbReference type="ChEBI" id="CHEBI:456216"/>
        <dbReference type="EC" id="2.7.1.26"/>
    </reaction>
</comment>
<dbReference type="InterPro" id="IPR002606">
    <property type="entry name" value="Riboflavin_kinase_bac"/>
</dbReference>
<dbReference type="PANTHER" id="PTHR22749">
    <property type="entry name" value="RIBOFLAVIN KINASE/FMN ADENYLYLTRANSFERASE"/>
    <property type="match status" value="1"/>
</dbReference>
<evidence type="ECO:0000256" key="10">
    <source>
        <dbReference type="ARBA" id="ARBA00022840"/>
    </source>
</evidence>
<dbReference type="UniPathway" id="UPA00277">
    <property type="reaction ID" value="UER00407"/>
</dbReference>
<comment type="similarity">
    <text evidence="14">Belongs to the ribF family.</text>
</comment>